<reference evidence="2" key="2">
    <citation type="journal article" date="2021" name="Genome Biol. Evol.">
        <title>Developing a high-quality reference genome for a parasitic bivalve with doubly uniparental inheritance (Bivalvia: Unionida).</title>
        <authorList>
            <person name="Smith C.H."/>
        </authorList>
    </citation>
    <scope>NUCLEOTIDE SEQUENCE</scope>
    <source>
        <strain evidence="2">CHS0354</strain>
        <tissue evidence="2">Mantle</tissue>
    </source>
</reference>
<comment type="caution">
    <text evidence="2">The sequence shown here is derived from an EMBL/GenBank/DDBJ whole genome shotgun (WGS) entry which is preliminary data.</text>
</comment>
<protein>
    <submittedName>
        <fullName evidence="2">Uncharacterized protein</fullName>
    </submittedName>
</protein>
<sequence length="204" mass="23205">MVNVRRNILFHYKGDKLTVQNKQSHPFPAERTLSKTSSQCVNGTETEPVISDSLTDEYQYETLSSDAKQSGTYDALKYARRSKGYLKVEDHISADSNHHNRNRDETLQDSNVNGDYFILEKDSFWNNYSRRKRRPSTTYYTIDIANNGDGYPVSVTRAEPRIDSAQKVSSSDDKSVDDSGSHEYIILEAVQDTNKSQDTIDVST</sequence>
<accession>A0AAE0RW26</accession>
<feature type="region of interest" description="Disordered" evidence="1">
    <location>
        <begin position="159"/>
        <end position="181"/>
    </location>
</feature>
<reference evidence="2" key="1">
    <citation type="journal article" date="2021" name="Genome Biol. Evol.">
        <title>A High-Quality Reference Genome for a Parasitic Bivalve with Doubly Uniparental Inheritance (Bivalvia: Unionida).</title>
        <authorList>
            <person name="Smith C.H."/>
        </authorList>
    </citation>
    <scope>NUCLEOTIDE SEQUENCE</scope>
    <source>
        <strain evidence="2">CHS0354</strain>
    </source>
</reference>
<organism evidence="2 3">
    <name type="scientific">Potamilus streckersoni</name>
    <dbReference type="NCBI Taxonomy" id="2493646"/>
    <lineage>
        <taxon>Eukaryota</taxon>
        <taxon>Metazoa</taxon>
        <taxon>Spiralia</taxon>
        <taxon>Lophotrochozoa</taxon>
        <taxon>Mollusca</taxon>
        <taxon>Bivalvia</taxon>
        <taxon>Autobranchia</taxon>
        <taxon>Heteroconchia</taxon>
        <taxon>Palaeoheterodonta</taxon>
        <taxon>Unionida</taxon>
        <taxon>Unionoidea</taxon>
        <taxon>Unionidae</taxon>
        <taxon>Ambleminae</taxon>
        <taxon>Lampsilini</taxon>
        <taxon>Potamilus</taxon>
    </lineage>
</organism>
<dbReference type="EMBL" id="JAEAOA010000816">
    <property type="protein sequence ID" value="KAK3580623.1"/>
    <property type="molecule type" value="Genomic_DNA"/>
</dbReference>
<dbReference type="AlphaFoldDB" id="A0AAE0RW26"/>
<dbReference type="Proteomes" id="UP001195483">
    <property type="component" value="Unassembled WGS sequence"/>
</dbReference>
<evidence type="ECO:0000313" key="3">
    <source>
        <dbReference type="Proteomes" id="UP001195483"/>
    </source>
</evidence>
<evidence type="ECO:0000256" key="1">
    <source>
        <dbReference type="SAM" id="MobiDB-lite"/>
    </source>
</evidence>
<reference evidence="2" key="3">
    <citation type="submission" date="2023-05" db="EMBL/GenBank/DDBJ databases">
        <authorList>
            <person name="Smith C.H."/>
        </authorList>
    </citation>
    <scope>NUCLEOTIDE SEQUENCE</scope>
    <source>
        <strain evidence="2">CHS0354</strain>
        <tissue evidence="2">Mantle</tissue>
    </source>
</reference>
<gene>
    <name evidence="2" type="ORF">CHS0354_013382</name>
</gene>
<keyword evidence="3" id="KW-1185">Reference proteome</keyword>
<name>A0AAE0RW26_9BIVA</name>
<evidence type="ECO:0000313" key="2">
    <source>
        <dbReference type="EMBL" id="KAK3580623.1"/>
    </source>
</evidence>
<proteinExistence type="predicted"/>